<gene>
    <name evidence="1" type="ORF">Sspor_47190</name>
</gene>
<evidence type="ECO:0000313" key="2">
    <source>
        <dbReference type="Proteomes" id="UP000608522"/>
    </source>
</evidence>
<dbReference type="Proteomes" id="UP000608522">
    <property type="component" value="Unassembled WGS sequence"/>
</dbReference>
<name>A0ABQ3TFG8_9ACTN</name>
<protein>
    <submittedName>
        <fullName evidence="1">Uncharacterized protein</fullName>
    </submittedName>
</protein>
<proteinExistence type="predicted"/>
<dbReference type="Pfam" id="PF19820">
    <property type="entry name" value="DUF6303"/>
    <property type="match status" value="1"/>
</dbReference>
<accession>A0ABQ3TFG8</accession>
<evidence type="ECO:0000313" key="1">
    <source>
        <dbReference type="EMBL" id="GHI79158.1"/>
    </source>
</evidence>
<organism evidence="1 2">
    <name type="scientific">Streptomyces spororaveus</name>
    <dbReference type="NCBI Taxonomy" id="284039"/>
    <lineage>
        <taxon>Bacteria</taxon>
        <taxon>Bacillati</taxon>
        <taxon>Actinomycetota</taxon>
        <taxon>Actinomycetes</taxon>
        <taxon>Kitasatosporales</taxon>
        <taxon>Streptomycetaceae</taxon>
        <taxon>Streptomyces</taxon>
    </lineage>
</organism>
<reference evidence="2" key="1">
    <citation type="submission" date="2023-07" db="EMBL/GenBank/DDBJ databases">
        <title>Whole genome shotgun sequence of Streptomyces spororaveus NBRC 15456.</title>
        <authorList>
            <person name="Komaki H."/>
            <person name="Tamura T."/>
        </authorList>
    </citation>
    <scope>NUCLEOTIDE SEQUENCE [LARGE SCALE GENOMIC DNA]</scope>
    <source>
        <strain evidence="2">NBRC 15456</strain>
    </source>
</reference>
<keyword evidence="2" id="KW-1185">Reference proteome</keyword>
<comment type="caution">
    <text evidence="1">The sequence shown here is derived from an EMBL/GenBank/DDBJ whole genome shotgun (WGS) entry which is preliminary data.</text>
</comment>
<dbReference type="EMBL" id="BNED01000005">
    <property type="protein sequence ID" value="GHI79158.1"/>
    <property type="molecule type" value="Genomic_DNA"/>
</dbReference>
<dbReference type="InterPro" id="IPR046270">
    <property type="entry name" value="DUF6303"/>
</dbReference>
<dbReference type="RefSeq" id="WP_202200801.1">
    <property type="nucleotide sequence ID" value="NZ_BAAATO010000002.1"/>
</dbReference>
<sequence length="108" mass="11705">MSKQIFGAQMSLRCCGTTSAATAGGSRWQLYVAMSGLVSEWPTFTWPPTAEIPTLEERARALADLGFTLAEGVEWEWTEHAGPDYHPHPARVLMLCSAKVRPLEGGGA</sequence>